<name>A0ABT4X378_9BACI</name>
<accession>A0ABT4X378</accession>
<dbReference type="Pfam" id="PF02852">
    <property type="entry name" value="Pyr_redox_dim"/>
    <property type="match status" value="1"/>
</dbReference>
<dbReference type="PRINTS" id="PR00368">
    <property type="entry name" value="FADPNR"/>
</dbReference>
<comment type="caution">
    <text evidence="8">The sequence shown here is derived from an EMBL/GenBank/DDBJ whole genome shotgun (WGS) entry which is preliminary data.</text>
</comment>
<dbReference type="InterPro" id="IPR036873">
    <property type="entry name" value="Rhodanese-like_dom_sf"/>
</dbReference>
<reference evidence="8 9" key="1">
    <citation type="submission" date="2023-01" db="EMBL/GenBank/DDBJ databases">
        <title>Bacillus changyiensis sp. nov., isolated from a coastal deposit.</title>
        <authorList>
            <person name="Xiao G."/>
            <person name="Lai Q."/>
            <person name="Hu Z."/>
            <person name="Shao Z."/>
        </authorList>
    </citation>
    <scope>NUCLEOTIDE SEQUENCE [LARGE SCALE GENOMIC DNA]</scope>
    <source>
        <strain evidence="8 9">CLL-7-23</strain>
    </source>
</reference>
<dbReference type="SUPFAM" id="SSF55424">
    <property type="entry name" value="FAD/NAD-linked reductases, dimerisation (C-terminal) domain"/>
    <property type="match status" value="1"/>
</dbReference>
<dbReference type="EC" id="1.8.1.14" evidence="8"/>
<evidence type="ECO:0000259" key="7">
    <source>
        <dbReference type="PROSITE" id="PS50206"/>
    </source>
</evidence>
<evidence type="ECO:0000256" key="2">
    <source>
        <dbReference type="ARBA" id="ARBA00009130"/>
    </source>
</evidence>
<comment type="similarity">
    <text evidence="2">Belongs to the class-III pyridine nucleotide-disulfide oxidoreductase family.</text>
</comment>
<dbReference type="RefSeq" id="WP_271340603.1">
    <property type="nucleotide sequence ID" value="NZ_JAQKAB010000005.1"/>
</dbReference>
<feature type="domain" description="Rhodanese" evidence="7">
    <location>
        <begin position="465"/>
        <end position="545"/>
    </location>
</feature>
<keyword evidence="6" id="KW-0676">Redox-active center</keyword>
<dbReference type="PANTHER" id="PTHR43429:SF1">
    <property type="entry name" value="NAD(P)H SULFUR OXIDOREDUCTASE (COA-DEPENDENT)"/>
    <property type="match status" value="1"/>
</dbReference>
<dbReference type="PANTHER" id="PTHR43429">
    <property type="entry name" value="PYRIDINE NUCLEOTIDE-DISULFIDE OXIDOREDUCTASE DOMAIN-CONTAINING"/>
    <property type="match status" value="1"/>
</dbReference>
<organism evidence="8 9">
    <name type="scientific">Bacillus changyiensis</name>
    <dbReference type="NCBI Taxonomy" id="3004103"/>
    <lineage>
        <taxon>Bacteria</taxon>
        <taxon>Bacillati</taxon>
        <taxon>Bacillota</taxon>
        <taxon>Bacilli</taxon>
        <taxon>Bacillales</taxon>
        <taxon>Bacillaceae</taxon>
        <taxon>Bacillus</taxon>
    </lineage>
</organism>
<keyword evidence="4" id="KW-0274">FAD</keyword>
<evidence type="ECO:0000313" key="9">
    <source>
        <dbReference type="Proteomes" id="UP001211894"/>
    </source>
</evidence>
<dbReference type="InterPro" id="IPR001763">
    <property type="entry name" value="Rhodanese-like_dom"/>
</dbReference>
<proteinExistence type="inferred from homology"/>
<dbReference type="InterPro" id="IPR050260">
    <property type="entry name" value="FAD-bd_OxRdtase"/>
</dbReference>
<dbReference type="InterPro" id="IPR023753">
    <property type="entry name" value="FAD/NAD-binding_dom"/>
</dbReference>
<evidence type="ECO:0000256" key="5">
    <source>
        <dbReference type="ARBA" id="ARBA00023002"/>
    </source>
</evidence>
<comment type="cofactor">
    <cofactor evidence="1">
        <name>FAD</name>
        <dbReference type="ChEBI" id="CHEBI:57692"/>
    </cofactor>
</comment>
<dbReference type="Pfam" id="PF07992">
    <property type="entry name" value="Pyr_redox_2"/>
    <property type="match status" value="1"/>
</dbReference>
<dbReference type="SUPFAM" id="SSF52821">
    <property type="entry name" value="Rhodanese/Cell cycle control phosphatase"/>
    <property type="match status" value="1"/>
</dbReference>
<dbReference type="GO" id="GO:0050451">
    <property type="term" value="F:CoA-disulfide reductase (NADPH) activity"/>
    <property type="evidence" value="ECO:0007669"/>
    <property type="project" value="UniProtKB-EC"/>
</dbReference>
<keyword evidence="9" id="KW-1185">Reference proteome</keyword>
<protein>
    <submittedName>
        <fullName evidence="8">CoA-disulfide reductase</fullName>
        <ecNumber evidence="8">1.8.1.14</ecNumber>
    </submittedName>
</protein>
<evidence type="ECO:0000256" key="3">
    <source>
        <dbReference type="ARBA" id="ARBA00022630"/>
    </source>
</evidence>
<keyword evidence="5 8" id="KW-0560">Oxidoreductase</keyword>
<dbReference type="SMART" id="SM00450">
    <property type="entry name" value="RHOD"/>
    <property type="match status" value="1"/>
</dbReference>
<dbReference type="Pfam" id="PF00581">
    <property type="entry name" value="Rhodanese"/>
    <property type="match status" value="1"/>
</dbReference>
<gene>
    <name evidence="8" type="ORF">PJ311_09035</name>
</gene>
<dbReference type="InterPro" id="IPR016156">
    <property type="entry name" value="FAD/NAD-linked_Rdtase_dimer_sf"/>
</dbReference>
<dbReference type="SUPFAM" id="SSF51905">
    <property type="entry name" value="FAD/NAD(P)-binding domain"/>
    <property type="match status" value="2"/>
</dbReference>
<evidence type="ECO:0000256" key="1">
    <source>
        <dbReference type="ARBA" id="ARBA00001974"/>
    </source>
</evidence>
<dbReference type="EMBL" id="JAQKAB010000005">
    <property type="protein sequence ID" value="MDA7026750.1"/>
    <property type="molecule type" value="Genomic_DNA"/>
</dbReference>
<evidence type="ECO:0000313" key="8">
    <source>
        <dbReference type="EMBL" id="MDA7026750.1"/>
    </source>
</evidence>
<dbReference type="Proteomes" id="UP001211894">
    <property type="component" value="Unassembled WGS sequence"/>
</dbReference>
<dbReference type="InterPro" id="IPR036188">
    <property type="entry name" value="FAD/NAD-bd_sf"/>
</dbReference>
<sequence length="549" mass="60080">MTKKIVIIGGVAGGASAAARLRRLDEQSQIVLFERGEYISFANCGLPYYIGETIKKREKLLVQTVEGMSKKFNLDIRNLSEVVKINRDRKTVTVNHLPENRIYEESYDVLILSPGAKPIVPQISGLTEADHVFTLRSIPDTDQIKSFVDNHQPKEAVVIGGGFIGLEMAENLVERGVNVTLVEMAKQVMAPLDYEMAAIVHKHLIEKGVNLILEDGVQAFHDHGKEVILSSGKVINTDFTILSIGVTPENQLAAEADLHIGKRGGIQVNEWLQTNDEHIYAIGDAIETADYLHQQPAFIPLAGPANRQGRIVANNIYGKKETYKGTLGTSIAKVFDLTAAVTGSNEKALQRLGIDYQVVHVHPGSHAGYYPGAHPLALKIIFSPDSGQIYGAQAVGKDGADKRIDVIATAIKGKLSVFDLTELELAYAPPFSSAKDPVNMAGYVAANILEGGLETVQWHKIDEIVENGGFLIDVREPHERKQGFIKGSLNIPLSEIRDRLEEIPKDQPIYVACQVGLRGYLAVRILNGNGYQAINLDGGWKTYSSVKHS</sequence>
<dbReference type="CDD" id="cd01524">
    <property type="entry name" value="RHOD_Pyr_redox"/>
    <property type="match status" value="1"/>
</dbReference>
<dbReference type="Gene3D" id="3.50.50.60">
    <property type="entry name" value="FAD/NAD(P)-binding domain"/>
    <property type="match status" value="2"/>
</dbReference>
<evidence type="ECO:0000256" key="4">
    <source>
        <dbReference type="ARBA" id="ARBA00022827"/>
    </source>
</evidence>
<dbReference type="NCBIfam" id="NF010037">
    <property type="entry name" value="PRK13512.1"/>
    <property type="match status" value="1"/>
</dbReference>
<dbReference type="InterPro" id="IPR004099">
    <property type="entry name" value="Pyr_nucl-diS_OxRdtase_dimer"/>
</dbReference>
<dbReference type="PRINTS" id="PR00411">
    <property type="entry name" value="PNDRDTASEI"/>
</dbReference>
<dbReference type="Gene3D" id="3.40.250.10">
    <property type="entry name" value="Rhodanese-like domain"/>
    <property type="match status" value="1"/>
</dbReference>
<keyword evidence="3" id="KW-0285">Flavoprotein</keyword>
<dbReference type="PROSITE" id="PS50206">
    <property type="entry name" value="RHODANESE_3"/>
    <property type="match status" value="1"/>
</dbReference>
<evidence type="ECO:0000256" key="6">
    <source>
        <dbReference type="ARBA" id="ARBA00023284"/>
    </source>
</evidence>